<dbReference type="InterPro" id="IPR002213">
    <property type="entry name" value="UDP_glucos_trans"/>
</dbReference>
<name>A0A833R939_9POAL</name>
<keyword evidence="5" id="KW-1185">Reference proteome</keyword>
<dbReference type="OrthoDB" id="5835829at2759"/>
<dbReference type="FunFam" id="3.40.50.2000:FF:000124">
    <property type="entry name" value="Glycosyltransferase"/>
    <property type="match status" value="2"/>
</dbReference>
<dbReference type="InterPro" id="IPR050481">
    <property type="entry name" value="UDP-glycosyltransf_plant"/>
</dbReference>
<gene>
    <name evidence="4" type="ORF">FCM35_KLT02809</name>
</gene>
<dbReference type="Pfam" id="PF00201">
    <property type="entry name" value="UDPGT"/>
    <property type="match status" value="2"/>
</dbReference>
<dbReference type="PANTHER" id="PTHR48048">
    <property type="entry name" value="GLYCOSYLTRANSFERASE"/>
    <property type="match status" value="1"/>
</dbReference>
<proteinExistence type="inferred from homology"/>
<comment type="similarity">
    <text evidence="1">Belongs to the UDP-glycosyltransferase family.</text>
</comment>
<organism evidence="4 5">
    <name type="scientific">Carex littledalei</name>
    <dbReference type="NCBI Taxonomy" id="544730"/>
    <lineage>
        <taxon>Eukaryota</taxon>
        <taxon>Viridiplantae</taxon>
        <taxon>Streptophyta</taxon>
        <taxon>Embryophyta</taxon>
        <taxon>Tracheophyta</taxon>
        <taxon>Spermatophyta</taxon>
        <taxon>Magnoliopsida</taxon>
        <taxon>Liliopsida</taxon>
        <taxon>Poales</taxon>
        <taxon>Cyperaceae</taxon>
        <taxon>Cyperoideae</taxon>
        <taxon>Cariceae</taxon>
        <taxon>Carex</taxon>
        <taxon>Carex subgen. Euthyceras</taxon>
    </lineage>
</organism>
<sequence>MDPRRPHVALLPSAGMGHLTPFSRLAASLSEHCHVTMLSILPTVSAAESRHYTDLFSSYPNIHPLHFQLPPFDSSAYPDADPFFLRWTCIRDSASDIFNHLLTTSRFPISALVIDSIAGAILPLTKSSGMPCYVLFTSSAAMLSFFKYFPTYRDSNPVSTGDVEIPGLRTVPVASLPRPLHDPSHLFTQSLVQNARSMVESDGIIVNTFESFEPDSLAWLRGRQSQSQSQSQSQPDFPPVIAVGPLKPVKISISTVPTVLTWLDQQPEKSVVYISFGSRTGMPKEQIRELGLGLEASGCRFVWVIKTSVVDTEDQTELGELLGEGFLQRVKNRGLVTNKWVEQEEVLRHKAVGGFVSHCGWNSVTEAAMHGVRVLAWPRLGDQRINADVVARSGLGVWPEDWSWEGEEGIVSATEISRKLKEMMADESLLEMAQKVGEAARSAAMLGKGLAETKQIIYIPAKAKQHKMPISGEPPLTGPHVVLIPSAGMGHLTPFSRLAASLSNLCQVTMVSLLPTISSAESRYYSDIFSSYPRIHPLQFELPPFDSSAYPNADPFFLRFERINQSASELISHVLTKASEPVSALVIDITLSTSIVPLAKSFGIPCYILFTASAAMLSFCAYFPTYYDSISGPIGDVQIPGLRTVPQATIPLALHNPKHVFTQLFIRNGRELVNADGLLVNTFEPFEEDSLVVMRDGHVKPGFPPVIAVGPLLPVNIPADSGAPEVFPWLDKQPEKSVVYVSFGSRTAMRKEQIRELGLGLEASGCRFVWVVKTAVVDTHDKTELEEMLGEGFLERVKDRGLVVKGWVEQEELLRHKAVGGFVSHCGWNSVTEAALHGVKVLAWPRGGDQRINAGVVARSELGVWVEKWSWEGEEGLVGAAEIADRVKEMMADEHLTATAQKLGEQAQMAMAPGGTSYEGLVDLVRKLKE</sequence>
<accession>A0A833R939</accession>
<dbReference type="AlphaFoldDB" id="A0A833R939"/>
<dbReference type="Gene3D" id="3.40.50.2000">
    <property type="entry name" value="Glycogen Phosphorylase B"/>
    <property type="match status" value="4"/>
</dbReference>
<dbReference type="CDD" id="cd03784">
    <property type="entry name" value="GT1_Gtf-like"/>
    <property type="match status" value="2"/>
</dbReference>
<dbReference type="GO" id="GO:0035251">
    <property type="term" value="F:UDP-glucosyltransferase activity"/>
    <property type="evidence" value="ECO:0007669"/>
    <property type="project" value="InterPro"/>
</dbReference>
<comment type="caution">
    <text evidence="4">The sequence shown here is derived from an EMBL/GenBank/DDBJ whole genome shotgun (WGS) entry which is preliminary data.</text>
</comment>
<evidence type="ECO:0000256" key="2">
    <source>
        <dbReference type="ARBA" id="ARBA00022676"/>
    </source>
</evidence>
<dbReference type="SUPFAM" id="SSF53756">
    <property type="entry name" value="UDP-Glycosyltransferase/glycogen phosphorylase"/>
    <property type="match status" value="2"/>
</dbReference>
<dbReference type="PANTHER" id="PTHR48048:SF76">
    <property type="entry name" value="UDP-GLYCOSYLTRANSFERASE 708D1-LIKE"/>
    <property type="match status" value="1"/>
</dbReference>
<dbReference type="EMBL" id="SWLB01000012">
    <property type="protein sequence ID" value="KAF3331403.1"/>
    <property type="molecule type" value="Genomic_DNA"/>
</dbReference>
<reference evidence="4" key="1">
    <citation type="submission" date="2020-01" db="EMBL/GenBank/DDBJ databases">
        <title>Genome sequence of Kobresia littledalei, the first chromosome-level genome in the family Cyperaceae.</title>
        <authorList>
            <person name="Qu G."/>
        </authorList>
    </citation>
    <scope>NUCLEOTIDE SEQUENCE</scope>
    <source>
        <strain evidence="4">C.B.Clarke</strain>
        <tissue evidence="4">Leaf</tissue>
    </source>
</reference>
<evidence type="ECO:0000313" key="5">
    <source>
        <dbReference type="Proteomes" id="UP000623129"/>
    </source>
</evidence>
<evidence type="ECO:0000256" key="1">
    <source>
        <dbReference type="ARBA" id="ARBA00009995"/>
    </source>
</evidence>
<dbReference type="PROSITE" id="PS00375">
    <property type="entry name" value="UDPGT"/>
    <property type="match status" value="1"/>
</dbReference>
<keyword evidence="2" id="KW-0328">Glycosyltransferase</keyword>
<evidence type="ECO:0000256" key="3">
    <source>
        <dbReference type="ARBA" id="ARBA00022679"/>
    </source>
</evidence>
<keyword evidence="3" id="KW-0808">Transferase</keyword>
<dbReference type="InterPro" id="IPR035595">
    <property type="entry name" value="UDP_glycos_trans_CS"/>
</dbReference>
<evidence type="ECO:0000313" key="4">
    <source>
        <dbReference type="EMBL" id="KAF3331403.1"/>
    </source>
</evidence>
<dbReference type="Proteomes" id="UP000623129">
    <property type="component" value="Unassembled WGS sequence"/>
</dbReference>
<protein>
    <submittedName>
        <fullName evidence="4">Uncharacterized protein</fullName>
    </submittedName>
</protein>